<dbReference type="PANTHER" id="PTHR12289">
    <property type="entry name" value="METAXIN RELATED"/>
    <property type="match status" value="1"/>
</dbReference>
<dbReference type="PROSITE" id="PS50405">
    <property type="entry name" value="GST_CTER"/>
    <property type="match status" value="1"/>
</dbReference>
<dbReference type="GO" id="GO:0007005">
    <property type="term" value="P:mitochondrion organization"/>
    <property type="evidence" value="ECO:0007669"/>
    <property type="project" value="TreeGrafter"/>
</dbReference>
<keyword evidence="7" id="KW-0472">Membrane</keyword>
<dbReference type="Pfam" id="PF10568">
    <property type="entry name" value="Tom37"/>
    <property type="match status" value="1"/>
</dbReference>
<dbReference type="STRING" id="71784.A0A1Y2AUU0"/>
<evidence type="ECO:0000313" key="9">
    <source>
        <dbReference type="EMBL" id="ORY26319.1"/>
    </source>
</evidence>
<evidence type="ECO:0000313" key="10">
    <source>
        <dbReference type="Proteomes" id="UP000193986"/>
    </source>
</evidence>
<evidence type="ECO:0000256" key="1">
    <source>
        <dbReference type="ARBA" id="ARBA00004294"/>
    </source>
</evidence>
<proteinExistence type="inferred from homology"/>
<dbReference type="Proteomes" id="UP000193986">
    <property type="component" value="Unassembled WGS sequence"/>
</dbReference>
<keyword evidence="3" id="KW-0813">Transport</keyword>
<evidence type="ECO:0000259" key="8">
    <source>
        <dbReference type="PROSITE" id="PS50405"/>
    </source>
</evidence>
<dbReference type="SUPFAM" id="SSF47616">
    <property type="entry name" value="GST C-terminal domain-like"/>
    <property type="match status" value="1"/>
</dbReference>
<dbReference type="InterPro" id="IPR033468">
    <property type="entry name" value="Metaxin_GST"/>
</dbReference>
<evidence type="ECO:0000256" key="3">
    <source>
        <dbReference type="ARBA" id="ARBA00022448"/>
    </source>
</evidence>
<evidence type="ECO:0000256" key="2">
    <source>
        <dbReference type="ARBA" id="ARBA00009170"/>
    </source>
</evidence>
<keyword evidence="4" id="KW-1000">Mitochondrion outer membrane</keyword>
<dbReference type="Gene3D" id="1.20.1050.10">
    <property type="match status" value="1"/>
</dbReference>
<comment type="caution">
    <text evidence="9">The sequence shown here is derived from an EMBL/GenBank/DDBJ whole genome shotgun (WGS) entry which is preliminary data.</text>
</comment>
<sequence>MSSPKPGIIVYTTPPLHPLPASDAESIYLVALFQLVCPGRWGLSTGDWSVNGGKLPYVTHLDRLVTTSQLKSLPSLEDPDERLSATDRGECLCWKAYIEGQLIDLVNHTLYSLPPNYPTLLGPALSTDLSWPQSSYIPQRIRGLIKERLQHVGLWGVGGLNTGDAWEEDQKRQNEAFVAGPGGTLAPRAWSGWRAGRELEERRRRFGEEERAKAVLDPLERRLGSGMYFFGDSPTTVDLFLFSQLALLLAPSWPNQLLPTLLKFSYPALVAHHDRVLSLLFGAVGWSHTALARLPAPPRKTIGIWDEVQSWFRASGAKEAEKSKQSEKDKSLRKGRWAWYATAIGSMAVYLIWSGLVTVEYVGLGGAEQDDEVEEDEAEELQEVIVLEVVDDEDDEAE</sequence>
<dbReference type="Pfam" id="PF17171">
    <property type="entry name" value="GST_C_6"/>
    <property type="match status" value="1"/>
</dbReference>
<evidence type="ECO:0000256" key="6">
    <source>
        <dbReference type="ARBA" id="ARBA00023128"/>
    </source>
</evidence>
<dbReference type="OrthoDB" id="5835136at2759"/>
<keyword evidence="10" id="KW-1185">Reference proteome</keyword>
<comment type="subcellular location">
    <subcellularLocation>
        <location evidence="1">Mitochondrion outer membrane</location>
    </subcellularLocation>
</comment>
<comment type="similarity">
    <text evidence="2">Belongs to the metaxin family.</text>
</comment>
<dbReference type="InterPro" id="IPR036282">
    <property type="entry name" value="Glutathione-S-Trfase_C_sf"/>
</dbReference>
<dbReference type="EMBL" id="MCFC01000048">
    <property type="protein sequence ID" value="ORY26319.1"/>
    <property type="molecule type" value="Genomic_DNA"/>
</dbReference>
<keyword evidence="6" id="KW-0496">Mitochondrion</keyword>
<gene>
    <name evidence="9" type="ORF">BCR39DRAFT_258419</name>
</gene>
<accession>A0A1Y2AUU0</accession>
<keyword evidence="5" id="KW-0653">Protein transport</keyword>
<dbReference type="InParanoid" id="A0A1Y2AUU0"/>
<dbReference type="GO" id="GO:0001401">
    <property type="term" value="C:SAM complex"/>
    <property type="evidence" value="ECO:0007669"/>
    <property type="project" value="InterPro"/>
</dbReference>
<dbReference type="PANTHER" id="PTHR12289:SF41">
    <property type="entry name" value="FAILED AXON CONNECTIONS-RELATED"/>
    <property type="match status" value="1"/>
</dbReference>
<dbReference type="GO" id="GO:0015031">
    <property type="term" value="P:protein transport"/>
    <property type="evidence" value="ECO:0007669"/>
    <property type="project" value="UniProtKB-KW"/>
</dbReference>
<dbReference type="AlphaFoldDB" id="A0A1Y2AUU0"/>
<name>A0A1Y2AUU0_9TREE</name>
<evidence type="ECO:0000256" key="5">
    <source>
        <dbReference type="ARBA" id="ARBA00022927"/>
    </source>
</evidence>
<reference evidence="9 10" key="1">
    <citation type="submission" date="2016-07" db="EMBL/GenBank/DDBJ databases">
        <title>Pervasive Adenine N6-methylation of Active Genes in Fungi.</title>
        <authorList>
            <consortium name="DOE Joint Genome Institute"/>
            <person name="Mondo S.J."/>
            <person name="Dannebaum R.O."/>
            <person name="Kuo R.C."/>
            <person name="Labutti K."/>
            <person name="Haridas S."/>
            <person name="Kuo A."/>
            <person name="Salamov A."/>
            <person name="Ahrendt S.R."/>
            <person name="Lipzen A."/>
            <person name="Sullivan W."/>
            <person name="Andreopoulos W.B."/>
            <person name="Clum A."/>
            <person name="Lindquist E."/>
            <person name="Daum C."/>
            <person name="Ramamoorthy G.K."/>
            <person name="Gryganskyi A."/>
            <person name="Culley D."/>
            <person name="Magnuson J.K."/>
            <person name="James T.Y."/>
            <person name="O'Malley M.A."/>
            <person name="Stajich J.E."/>
            <person name="Spatafora J.W."/>
            <person name="Visel A."/>
            <person name="Grigoriev I.V."/>
        </authorList>
    </citation>
    <scope>NUCLEOTIDE SEQUENCE [LARGE SCALE GENOMIC DNA]</scope>
    <source>
        <strain evidence="9 10">68-887.2</strain>
    </source>
</reference>
<feature type="domain" description="GST C-terminal" evidence="8">
    <location>
        <begin position="164"/>
        <end position="298"/>
    </location>
</feature>
<evidence type="ECO:0000256" key="4">
    <source>
        <dbReference type="ARBA" id="ARBA00022787"/>
    </source>
</evidence>
<organism evidence="9 10">
    <name type="scientific">Naematelia encephala</name>
    <dbReference type="NCBI Taxonomy" id="71784"/>
    <lineage>
        <taxon>Eukaryota</taxon>
        <taxon>Fungi</taxon>
        <taxon>Dikarya</taxon>
        <taxon>Basidiomycota</taxon>
        <taxon>Agaricomycotina</taxon>
        <taxon>Tremellomycetes</taxon>
        <taxon>Tremellales</taxon>
        <taxon>Naemateliaceae</taxon>
        <taxon>Naematelia</taxon>
    </lineage>
</organism>
<protein>
    <recommendedName>
        <fullName evidence="8">GST C-terminal domain-containing protein</fullName>
    </recommendedName>
</protein>
<dbReference type="InterPro" id="IPR050931">
    <property type="entry name" value="Mito_Protein_Transport_Metaxin"/>
</dbReference>
<evidence type="ECO:0000256" key="7">
    <source>
        <dbReference type="ARBA" id="ARBA00023136"/>
    </source>
</evidence>
<dbReference type="InterPro" id="IPR010987">
    <property type="entry name" value="Glutathione-S-Trfase_C-like"/>
</dbReference>
<dbReference type="InterPro" id="IPR019564">
    <property type="entry name" value="Sam37/metaxin_N"/>
</dbReference>